<feature type="domain" description="Fungal lipase-type" evidence="2">
    <location>
        <begin position="527"/>
        <end position="624"/>
    </location>
</feature>
<dbReference type="OrthoDB" id="58570at2759"/>
<evidence type="ECO:0000313" key="4">
    <source>
        <dbReference type="EMBL" id="VFT86862.1"/>
    </source>
</evidence>
<feature type="transmembrane region" description="Helical" evidence="1">
    <location>
        <begin position="402"/>
        <end position="425"/>
    </location>
</feature>
<keyword evidence="1" id="KW-0472">Membrane</keyword>
<dbReference type="Gene3D" id="3.40.50.1820">
    <property type="entry name" value="alpha/beta hydrolase"/>
    <property type="match status" value="1"/>
</dbReference>
<dbReference type="Pfam" id="PF01764">
    <property type="entry name" value="Lipase_3"/>
    <property type="match status" value="1"/>
</dbReference>
<feature type="transmembrane region" description="Helical" evidence="1">
    <location>
        <begin position="77"/>
        <end position="99"/>
    </location>
</feature>
<organism evidence="4 5">
    <name type="scientific">Aphanomyces stellatus</name>
    <dbReference type="NCBI Taxonomy" id="120398"/>
    <lineage>
        <taxon>Eukaryota</taxon>
        <taxon>Sar</taxon>
        <taxon>Stramenopiles</taxon>
        <taxon>Oomycota</taxon>
        <taxon>Saprolegniomycetes</taxon>
        <taxon>Saprolegniales</taxon>
        <taxon>Verrucalvaceae</taxon>
        <taxon>Aphanomyces</taxon>
    </lineage>
</organism>
<evidence type="ECO:0000313" key="3">
    <source>
        <dbReference type="EMBL" id="KAF0699442.1"/>
    </source>
</evidence>
<keyword evidence="5" id="KW-1185">Reference proteome</keyword>
<evidence type="ECO:0000259" key="2">
    <source>
        <dbReference type="Pfam" id="PF01764"/>
    </source>
</evidence>
<reference evidence="3" key="2">
    <citation type="submission" date="2019-06" db="EMBL/GenBank/DDBJ databases">
        <title>Genomics analysis of Aphanomyces spp. identifies a new class of oomycete effector associated with host adaptation.</title>
        <authorList>
            <person name="Gaulin E."/>
        </authorList>
    </citation>
    <scope>NUCLEOTIDE SEQUENCE</scope>
    <source>
        <strain evidence="3">CBS 578.67</strain>
    </source>
</reference>
<evidence type="ECO:0000256" key="1">
    <source>
        <dbReference type="SAM" id="Phobius"/>
    </source>
</evidence>
<dbReference type="InterPro" id="IPR051218">
    <property type="entry name" value="Sec_MonoDiacylglyc_Lipase"/>
</dbReference>
<reference evidence="4 5" key="1">
    <citation type="submission" date="2019-03" db="EMBL/GenBank/DDBJ databases">
        <authorList>
            <person name="Gaulin E."/>
            <person name="Dumas B."/>
        </authorList>
    </citation>
    <scope>NUCLEOTIDE SEQUENCE [LARGE SCALE GENOMIC DNA]</scope>
    <source>
        <strain evidence="4">CBS 568.67</strain>
    </source>
</reference>
<dbReference type="EMBL" id="VJMH01005176">
    <property type="protein sequence ID" value="KAF0699442.1"/>
    <property type="molecule type" value="Genomic_DNA"/>
</dbReference>
<feature type="transmembrane region" description="Helical" evidence="1">
    <location>
        <begin position="227"/>
        <end position="246"/>
    </location>
</feature>
<feature type="transmembrane region" description="Helical" evidence="1">
    <location>
        <begin position="40"/>
        <end position="65"/>
    </location>
</feature>
<feature type="transmembrane region" description="Helical" evidence="1">
    <location>
        <begin position="185"/>
        <end position="207"/>
    </location>
</feature>
<dbReference type="InterPro" id="IPR029058">
    <property type="entry name" value="AB_hydrolase_fold"/>
</dbReference>
<accession>A0A485KP78</accession>
<dbReference type="SUPFAM" id="SSF53474">
    <property type="entry name" value="alpha/beta-Hydrolases"/>
    <property type="match status" value="1"/>
</dbReference>
<feature type="transmembrane region" description="Helical" evidence="1">
    <location>
        <begin position="352"/>
        <end position="368"/>
    </location>
</feature>
<gene>
    <name evidence="4" type="primary">Aste57867_9984</name>
    <name evidence="3" type="ORF">As57867_009945</name>
    <name evidence="4" type="ORF">ASTE57867_9984</name>
</gene>
<keyword evidence="1" id="KW-0812">Transmembrane</keyword>
<evidence type="ECO:0000313" key="5">
    <source>
        <dbReference type="Proteomes" id="UP000332933"/>
    </source>
</evidence>
<name>A0A485KP78_9STRA</name>
<dbReference type="EMBL" id="CAADRA010005197">
    <property type="protein sequence ID" value="VFT86862.1"/>
    <property type="molecule type" value="Genomic_DNA"/>
</dbReference>
<dbReference type="AlphaFoldDB" id="A0A485KP78"/>
<dbReference type="GO" id="GO:0006629">
    <property type="term" value="P:lipid metabolic process"/>
    <property type="evidence" value="ECO:0007669"/>
    <property type="project" value="InterPro"/>
</dbReference>
<protein>
    <submittedName>
        <fullName evidence="4">Aste57867_9984 protein</fullName>
    </submittedName>
</protein>
<dbReference type="Proteomes" id="UP000332933">
    <property type="component" value="Unassembled WGS sequence"/>
</dbReference>
<keyword evidence="1" id="KW-1133">Transmembrane helix</keyword>
<dbReference type="InterPro" id="IPR002921">
    <property type="entry name" value="Fungal_lipase-type"/>
</dbReference>
<proteinExistence type="predicted"/>
<dbReference type="PANTHER" id="PTHR45856">
    <property type="entry name" value="ALPHA/BETA-HYDROLASES SUPERFAMILY PROTEIN"/>
    <property type="match status" value="1"/>
</dbReference>
<sequence length="721" mass="81110">MSSSSTMLSDRHLALRSDMHLMLQSKHKWSSYRFFCQFRFAYTAFLVMITVVMFSFTFLMELFFSVFLPSAQSDPHFLIRCVTLLVLLPFAILVLSYVFQESLNLFQDSLDSAEGSLPRFRLTLAIVIHYLRHKDEMPDLASKIETSTTSTKVGVVQPISTNETTPHHPSVDFGSSIYLGPPIDYSTFVVVDCICPLVFEIVTIVAFLVRLALSLSFVDALADYVRFAFYTVSLYLVLWMGTHYWCAYNHQMTQLIANYRDARLKLNQQVEAMVHEETFKSFWVTELGFRLSHTIHRFLADNLPRAAVCECRKLSKIHVTDAAIVDRARQWEREKAAQCCGMWHRLSTLRRLAALVPMLVLSALLSFYYFFVGWPLLGIFLMLTADILHLRRPQVYGPAFRFFVKSFICLSFVFFASALIIGTFVTGGSLKVSPPRPGYTSRGARTDLWGQSVYPICQFNLSGLSILDYALLADAAYGNTPALQLSMLHSRFGGTSVGSWNLSHVSDANTDHQKWFRIDFVDLNATVVAIRGTASIADALEDMHFWFGITIMQLANTLVPFLTQLPEDFVVNLLAMNFLEDVMPRPVFTPVLEYVQSLRDAGVNVVVTGHSLGGAVAAMLGARTKTPAVSFSGPGLVYSRARFHVTPADIRDYVATIKPSTDVVPMVDVLGGLVQDIECRKTNPLQCHSLTTTTCELVMACGDARHRDWSKATQCNEYIYI</sequence>
<dbReference type="PANTHER" id="PTHR45856:SF11">
    <property type="entry name" value="FUNGAL LIPASE-LIKE DOMAIN-CONTAINING PROTEIN"/>
    <property type="match status" value="1"/>
</dbReference>